<keyword evidence="1" id="KW-0472">Membrane</keyword>
<evidence type="ECO:0000313" key="3">
    <source>
        <dbReference type="Proteomes" id="UP000198838"/>
    </source>
</evidence>
<dbReference type="EMBL" id="FOJY01000004">
    <property type="protein sequence ID" value="SFA87276.1"/>
    <property type="molecule type" value="Genomic_DNA"/>
</dbReference>
<name>A0A1I0WH58_9FIRM</name>
<keyword evidence="1" id="KW-1133">Transmembrane helix</keyword>
<evidence type="ECO:0000256" key="1">
    <source>
        <dbReference type="SAM" id="Phobius"/>
    </source>
</evidence>
<evidence type="ECO:0000313" key="2">
    <source>
        <dbReference type="EMBL" id="SFA87276.1"/>
    </source>
</evidence>
<organism evidence="2 3">
    <name type="scientific">Acetitomaculum ruminis DSM 5522</name>
    <dbReference type="NCBI Taxonomy" id="1120918"/>
    <lineage>
        <taxon>Bacteria</taxon>
        <taxon>Bacillati</taxon>
        <taxon>Bacillota</taxon>
        <taxon>Clostridia</taxon>
        <taxon>Lachnospirales</taxon>
        <taxon>Lachnospiraceae</taxon>
        <taxon>Acetitomaculum</taxon>
    </lineage>
</organism>
<dbReference type="STRING" id="1120918.SAMN05216249_10443"/>
<dbReference type="AlphaFoldDB" id="A0A1I0WH58"/>
<dbReference type="Proteomes" id="UP000198838">
    <property type="component" value="Unassembled WGS sequence"/>
</dbReference>
<keyword evidence="1" id="KW-0812">Transmembrane</keyword>
<protein>
    <submittedName>
        <fullName evidence="2">Uncharacterized protein</fullName>
    </submittedName>
</protein>
<sequence>MTLHELLQQLGLNISTWAEFIFIISFFIEIAPIRISPFSAIFKWIGNTILGDIPSKIEELMKVTKDLYKYVKEVEFTTSRYRILRFDDELIHGLKHTQEHFNQIKEDINVYRRFCLDNPNYKNGIADGAINHILEVDARCQREHSYL</sequence>
<gene>
    <name evidence="2" type="ORF">SAMN05216249_10443</name>
</gene>
<keyword evidence="3" id="KW-1185">Reference proteome</keyword>
<dbReference type="RefSeq" id="WP_092870730.1">
    <property type="nucleotide sequence ID" value="NZ_FOJY01000004.1"/>
</dbReference>
<accession>A0A1I0WH58</accession>
<proteinExistence type="predicted"/>
<dbReference type="OrthoDB" id="1651175at2"/>
<feature type="transmembrane region" description="Helical" evidence="1">
    <location>
        <begin position="12"/>
        <end position="33"/>
    </location>
</feature>
<reference evidence="2 3" key="1">
    <citation type="submission" date="2016-10" db="EMBL/GenBank/DDBJ databases">
        <authorList>
            <person name="de Groot N.N."/>
        </authorList>
    </citation>
    <scope>NUCLEOTIDE SEQUENCE [LARGE SCALE GENOMIC DNA]</scope>
    <source>
        <strain evidence="2 3">DSM 5522</strain>
    </source>
</reference>